<gene>
    <name evidence="2" type="ORF">Metal_0940</name>
</gene>
<organism evidence="2 3">
    <name type="scientific">Methylomicrobium album BG8</name>
    <dbReference type="NCBI Taxonomy" id="686340"/>
    <lineage>
        <taxon>Bacteria</taxon>
        <taxon>Pseudomonadati</taxon>
        <taxon>Pseudomonadota</taxon>
        <taxon>Gammaproteobacteria</taxon>
        <taxon>Methylococcales</taxon>
        <taxon>Methylococcaceae</taxon>
        <taxon>Methylomicrobium</taxon>
    </lineage>
</organism>
<dbReference type="EMBL" id="CM001475">
    <property type="protein sequence ID" value="EIC28760.1"/>
    <property type="molecule type" value="Genomic_DNA"/>
</dbReference>
<feature type="compositionally biased region" description="Basic residues" evidence="1">
    <location>
        <begin position="44"/>
        <end position="59"/>
    </location>
</feature>
<keyword evidence="3" id="KW-1185">Reference proteome</keyword>
<sequence length="100" mass="11849">MNIINLRKHVRRATDTRPNSDRRSSPSRFTAAERQESESAFAKLNRRKAERRLKDRRKPLPNTKQEHETLPPGTQYARFKLTRGERNLIQDMFLSDLDTE</sequence>
<reference evidence="2 3" key="1">
    <citation type="journal article" date="2013" name="Genome Announc.">
        <title>Genome Sequence of the Obligate Gammaproteobacterial Methanotroph Methylomicrobium album Strain BG8.</title>
        <authorList>
            <person name="Kits K.D."/>
            <person name="Kalyuzhnaya M.G."/>
            <person name="Klotz M.G."/>
            <person name="Jetten M.S."/>
            <person name="Op den Camp H.J."/>
            <person name="Vuilleumier S."/>
            <person name="Bringel F."/>
            <person name="Dispirito A.A."/>
            <person name="Murrell J.C."/>
            <person name="Bruce D."/>
            <person name="Cheng J.F."/>
            <person name="Copeland A."/>
            <person name="Goodwin L."/>
            <person name="Hauser L."/>
            <person name="Lajus A."/>
            <person name="Land M.L."/>
            <person name="Lapidus A."/>
            <person name="Lucas S."/>
            <person name="Medigue C."/>
            <person name="Pitluck S."/>
            <person name="Woyke T."/>
            <person name="Zeytun A."/>
            <person name="Stein L.Y."/>
        </authorList>
    </citation>
    <scope>NUCLEOTIDE SEQUENCE [LARGE SCALE GENOMIC DNA]</scope>
    <source>
        <strain evidence="2 3">BG8</strain>
    </source>
</reference>
<evidence type="ECO:0000313" key="2">
    <source>
        <dbReference type="EMBL" id="EIC28760.1"/>
    </source>
</evidence>
<proteinExistence type="predicted"/>
<feature type="compositionally biased region" description="Basic and acidic residues" evidence="1">
    <location>
        <begin position="12"/>
        <end position="24"/>
    </location>
</feature>
<feature type="compositionally biased region" description="Basic residues" evidence="1">
    <location>
        <begin position="1"/>
        <end position="11"/>
    </location>
</feature>
<protein>
    <submittedName>
        <fullName evidence="2">Uncharacterized protein</fullName>
    </submittedName>
</protein>
<dbReference type="HOGENOM" id="CLU_2302548_0_0_6"/>
<dbReference type="AlphaFoldDB" id="H8GG09"/>
<accession>H8GG09</accession>
<feature type="region of interest" description="Disordered" evidence="1">
    <location>
        <begin position="1"/>
        <end position="77"/>
    </location>
</feature>
<evidence type="ECO:0000313" key="3">
    <source>
        <dbReference type="Proteomes" id="UP000005090"/>
    </source>
</evidence>
<name>H8GG09_METAL</name>
<dbReference type="STRING" id="686340.Metal_0940"/>
<dbReference type="Proteomes" id="UP000005090">
    <property type="component" value="Chromosome"/>
</dbReference>
<evidence type="ECO:0000256" key="1">
    <source>
        <dbReference type="SAM" id="MobiDB-lite"/>
    </source>
</evidence>
<dbReference type="RefSeq" id="WP_005370067.1">
    <property type="nucleotide sequence ID" value="NZ_CM001475.1"/>
</dbReference>